<dbReference type="Gene3D" id="3.40.50.1820">
    <property type="entry name" value="alpha/beta hydrolase"/>
    <property type="match status" value="1"/>
</dbReference>
<reference evidence="3" key="1">
    <citation type="journal article" date="2021" name="PeerJ">
        <title>Extensive microbial diversity within the chicken gut microbiome revealed by metagenomics and culture.</title>
        <authorList>
            <person name="Gilroy R."/>
            <person name="Ravi A."/>
            <person name="Getino M."/>
            <person name="Pursley I."/>
            <person name="Horton D.L."/>
            <person name="Alikhan N.F."/>
            <person name="Baker D."/>
            <person name="Gharbi K."/>
            <person name="Hall N."/>
            <person name="Watson M."/>
            <person name="Adriaenssens E.M."/>
            <person name="Foster-Nyarko E."/>
            <person name="Jarju S."/>
            <person name="Secka A."/>
            <person name="Antonio M."/>
            <person name="Oren A."/>
            <person name="Chaudhuri R.R."/>
            <person name="La Ragione R."/>
            <person name="Hildebrand F."/>
            <person name="Pallen M.J."/>
        </authorList>
    </citation>
    <scope>NUCLEOTIDE SEQUENCE</scope>
    <source>
        <strain evidence="3">6966</strain>
    </source>
</reference>
<dbReference type="EMBL" id="DYVS01000071">
    <property type="protein sequence ID" value="HJF69871.1"/>
    <property type="molecule type" value="Genomic_DNA"/>
</dbReference>
<evidence type="ECO:0000259" key="1">
    <source>
        <dbReference type="Pfam" id="PF00326"/>
    </source>
</evidence>
<feature type="domain" description="Peptidase S9 prolyl oligopeptidase catalytic" evidence="1">
    <location>
        <begin position="496"/>
        <end position="674"/>
    </location>
</feature>
<proteinExistence type="predicted"/>
<gene>
    <name evidence="3" type="ORF">K8V05_03855</name>
</gene>
<accession>A0A921H3H8</accession>
<comment type="caution">
    <text evidence="3">The sequence shown here is derived from an EMBL/GenBank/DDBJ whole genome shotgun (WGS) entry which is preliminary data.</text>
</comment>
<dbReference type="InterPro" id="IPR050278">
    <property type="entry name" value="Serine_Prot_S9B/DPPIV"/>
</dbReference>
<dbReference type="Proteomes" id="UP000742098">
    <property type="component" value="Unassembled WGS sequence"/>
</dbReference>
<name>A0A921H3H8_9BACT</name>
<protein>
    <submittedName>
        <fullName evidence="3">DPP IV N-terminal domain-containing protein</fullName>
    </submittedName>
</protein>
<dbReference type="InterPro" id="IPR029058">
    <property type="entry name" value="AB_hydrolase_fold"/>
</dbReference>
<dbReference type="Pfam" id="PF00930">
    <property type="entry name" value="DPPIV_N"/>
    <property type="match status" value="1"/>
</dbReference>
<dbReference type="PANTHER" id="PTHR11731">
    <property type="entry name" value="PROTEASE FAMILY S9B,C DIPEPTIDYL-PEPTIDASE IV-RELATED"/>
    <property type="match status" value="1"/>
</dbReference>
<reference evidence="3" key="2">
    <citation type="submission" date="2021-09" db="EMBL/GenBank/DDBJ databases">
        <authorList>
            <person name="Gilroy R."/>
        </authorList>
    </citation>
    <scope>NUCLEOTIDE SEQUENCE</scope>
    <source>
        <strain evidence="3">6966</strain>
    </source>
</reference>
<dbReference type="Pfam" id="PF00326">
    <property type="entry name" value="Peptidase_S9"/>
    <property type="match status" value="1"/>
</dbReference>
<dbReference type="AlphaFoldDB" id="A0A921H3H8"/>
<evidence type="ECO:0000313" key="4">
    <source>
        <dbReference type="Proteomes" id="UP000742098"/>
    </source>
</evidence>
<sequence>MKKIITVCFLLFYTWGVWGQNYGEKIGLQKPLPFVTGWKDATHYIEREREGRKWVYYVVDVETGKKTSFIPEGEKPRAKVEIENGDIVYTSANGERKVMCTEVEERIPMLSPDGKWIAFTRNNDLYAVEIASGREIRYTRDGSDNIKNGYASWVYYEEILGRASDYRSFWWSPDSRYLAFFRYDDSRVPVFPIYNAKGQHGYVEYTHYPKAGDPNPEVQVGIVPVEGGEVVWAAFDSKTDQYFGLPFWRPDGSGLLVQWMPREQNNLRLYEVVPTTGVTKQIYNEEQSTWINWIEDICWIRQGFLLVRDFDGWEQIYLHHPDGTLKQKLTSGRKWDTRIERVDEKRGVVYFTSKGEISTRNDFYSVGLNGKNQRRLTFGEFNHGKIMLSPDNRYFLTTYSNSSTPPRLAVVDIKSGKERVIADSKGPNFDLSKINKREILWMTTPEGLKIPTVVYWPYEMQEGKKYPVEISVYGGPNRGNVNDSWGSVYREPETEVIKVVMDHRGSGHCGKIGMNYMHRHLGKWEMEDYIAWVKLLRTYSCVDSTRVMISGGSYGGYMTAMALTYGAEYFQYGYARFGVMDWRLYDSHYTERYMDSPEDNPEGYRAASVFTYLDCYQTHGPAMLRIVHGMMDDNVHLQNSIQLIDALQRLNKKFELMLFPGERHGWIGTKAMFTWDDQEDFKEKYLRLKKEKSN</sequence>
<dbReference type="GO" id="GO:0008239">
    <property type="term" value="F:dipeptidyl-peptidase activity"/>
    <property type="evidence" value="ECO:0007669"/>
    <property type="project" value="TreeGrafter"/>
</dbReference>
<dbReference type="PANTHER" id="PTHR11731:SF193">
    <property type="entry name" value="DIPEPTIDYL PEPTIDASE 9"/>
    <property type="match status" value="1"/>
</dbReference>
<organism evidence="3 4">
    <name type="scientific">Butyricimonas virosa</name>
    <dbReference type="NCBI Taxonomy" id="544645"/>
    <lineage>
        <taxon>Bacteria</taxon>
        <taxon>Pseudomonadati</taxon>
        <taxon>Bacteroidota</taxon>
        <taxon>Bacteroidia</taxon>
        <taxon>Bacteroidales</taxon>
        <taxon>Odoribacteraceae</taxon>
        <taxon>Butyricimonas</taxon>
    </lineage>
</organism>
<dbReference type="InterPro" id="IPR002469">
    <property type="entry name" value="Peptidase_S9B_N"/>
</dbReference>
<feature type="domain" description="Dipeptidylpeptidase IV N-terminal" evidence="2">
    <location>
        <begin position="81"/>
        <end position="406"/>
    </location>
</feature>
<dbReference type="InterPro" id="IPR001375">
    <property type="entry name" value="Peptidase_S9_cat"/>
</dbReference>
<dbReference type="GO" id="GO:0006508">
    <property type="term" value="P:proteolysis"/>
    <property type="evidence" value="ECO:0007669"/>
    <property type="project" value="InterPro"/>
</dbReference>
<dbReference type="SUPFAM" id="SSF53474">
    <property type="entry name" value="alpha/beta-Hydrolases"/>
    <property type="match status" value="1"/>
</dbReference>
<dbReference type="SUPFAM" id="SSF82171">
    <property type="entry name" value="DPP6 N-terminal domain-like"/>
    <property type="match status" value="1"/>
</dbReference>
<evidence type="ECO:0000259" key="2">
    <source>
        <dbReference type="Pfam" id="PF00930"/>
    </source>
</evidence>
<dbReference type="Gene3D" id="2.140.10.30">
    <property type="entry name" value="Dipeptidylpeptidase IV, N-terminal domain"/>
    <property type="match status" value="1"/>
</dbReference>
<evidence type="ECO:0000313" key="3">
    <source>
        <dbReference type="EMBL" id="HJF69871.1"/>
    </source>
</evidence>
<dbReference type="GO" id="GO:0008236">
    <property type="term" value="F:serine-type peptidase activity"/>
    <property type="evidence" value="ECO:0007669"/>
    <property type="project" value="InterPro"/>
</dbReference>